<feature type="domain" description="HTH araC/xylS-type" evidence="5">
    <location>
        <begin position="280"/>
        <end position="380"/>
    </location>
</feature>
<dbReference type="InterPro" id="IPR020449">
    <property type="entry name" value="Tscrpt_reg_AraC-type_HTH"/>
</dbReference>
<protein>
    <submittedName>
        <fullName evidence="6">Transcriptional regulator, AraC family</fullName>
    </submittedName>
</protein>
<evidence type="ECO:0000256" key="4">
    <source>
        <dbReference type="SAM" id="Phobius"/>
    </source>
</evidence>
<dbReference type="GO" id="GO:0003700">
    <property type="term" value="F:DNA-binding transcription factor activity"/>
    <property type="evidence" value="ECO:0007669"/>
    <property type="project" value="InterPro"/>
</dbReference>
<dbReference type="PANTHER" id="PTHR43280">
    <property type="entry name" value="ARAC-FAMILY TRANSCRIPTIONAL REGULATOR"/>
    <property type="match status" value="1"/>
</dbReference>
<sequence>MFLFYRKVILAVLILLSISAGVVFELFYLSKAQVSLLPQNDSAIPWRAVISTDIDHGGSSTLRARDSSYNIEYDFFLTDNTKYPFTSFALRFVQQEQDSQQYVDLSAYTRAKFYITCNPANILSFTIYSFDEAISREADLSSLRILSTYFACTPQQDAIEIQLGQLETPEWWLALNTNLANRNYSLKKTSSITFGNSTQSPLGTSSHVLISNLVLEGRNWTPILIGIIGVSIIWGIFAWWVIKEYTGALMKHVQERIAKDTPFVAYQQLSIEPHKDKERNALLKFMVTEYPNPDLGMDLAIKQLGINRSKINDILKSEVGLTFNTYLNKLRLTEAARLLSNNANINVAEVAYSVGYNNVSYFNRLFKSEYRCTPKVFRSLTVNKDIVSE</sequence>
<dbReference type="PROSITE" id="PS00041">
    <property type="entry name" value="HTH_ARAC_FAMILY_1"/>
    <property type="match status" value="1"/>
</dbReference>
<organism evidence="6 7">
    <name type="scientific">Cellvibrio japonicus (strain Ueda107)</name>
    <name type="common">Pseudomonas fluorescens subsp. cellulosa</name>
    <dbReference type="NCBI Taxonomy" id="498211"/>
    <lineage>
        <taxon>Bacteria</taxon>
        <taxon>Pseudomonadati</taxon>
        <taxon>Pseudomonadota</taxon>
        <taxon>Gammaproteobacteria</taxon>
        <taxon>Cellvibrionales</taxon>
        <taxon>Cellvibrionaceae</taxon>
        <taxon>Cellvibrio</taxon>
    </lineage>
</organism>
<dbReference type="AlphaFoldDB" id="B3PEI2"/>
<evidence type="ECO:0000256" key="2">
    <source>
        <dbReference type="ARBA" id="ARBA00023125"/>
    </source>
</evidence>
<feature type="transmembrane region" description="Helical" evidence="4">
    <location>
        <begin position="220"/>
        <end position="242"/>
    </location>
</feature>
<keyword evidence="3" id="KW-0804">Transcription</keyword>
<dbReference type="InterPro" id="IPR009057">
    <property type="entry name" value="Homeodomain-like_sf"/>
</dbReference>
<keyword evidence="4" id="KW-1133">Transmembrane helix</keyword>
<keyword evidence="2" id="KW-0238">DNA-binding</keyword>
<evidence type="ECO:0000313" key="7">
    <source>
        <dbReference type="Proteomes" id="UP000001036"/>
    </source>
</evidence>
<dbReference type="Proteomes" id="UP000001036">
    <property type="component" value="Chromosome"/>
</dbReference>
<dbReference type="PRINTS" id="PR00032">
    <property type="entry name" value="HTHARAC"/>
</dbReference>
<dbReference type="Gene3D" id="1.10.10.60">
    <property type="entry name" value="Homeodomain-like"/>
    <property type="match status" value="1"/>
</dbReference>
<evidence type="ECO:0000313" key="6">
    <source>
        <dbReference type="EMBL" id="ACE83063.1"/>
    </source>
</evidence>
<dbReference type="KEGG" id="cja:CJA_3284"/>
<dbReference type="Pfam" id="PF12833">
    <property type="entry name" value="HTH_18"/>
    <property type="match status" value="1"/>
</dbReference>
<dbReference type="PANTHER" id="PTHR43280:SF27">
    <property type="entry name" value="TRANSCRIPTIONAL REGULATOR MTLR"/>
    <property type="match status" value="1"/>
</dbReference>
<dbReference type="GO" id="GO:0043565">
    <property type="term" value="F:sequence-specific DNA binding"/>
    <property type="evidence" value="ECO:0007669"/>
    <property type="project" value="InterPro"/>
</dbReference>
<keyword evidence="4" id="KW-0812">Transmembrane</keyword>
<keyword evidence="1" id="KW-0805">Transcription regulation</keyword>
<dbReference type="SMART" id="SM00342">
    <property type="entry name" value="HTH_ARAC"/>
    <property type="match status" value="1"/>
</dbReference>
<reference evidence="6 7" key="1">
    <citation type="journal article" date="2008" name="J. Bacteriol.">
        <title>Insights into plant cell wall degradation from the genome sequence of the soil bacterium Cellvibrio japonicus.</title>
        <authorList>
            <person name="Deboy R.T."/>
            <person name="Mongodin E.F."/>
            <person name="Fouts D.E."/>
            <person name="Tailford L.E."/>
            <person name="Khouri H."/>
            <person name="Emerson J.B."/>
            <person name="Mohamoud Y."/>
            <person name="Watkins K."/>
            <person name="Henrissat B."/>
            <person name="Gilbert H.J."/>
            <person name="Nelson K.E."/>
        </authorList>
    </citation>
    <scope>NUCLEOTIDE SEQUENCE [LARGE SCALE GENOMIC DNA]</scope>
    <source>
        <strain evidence="6 7">Ueda107</strain>
    </source>
</reference>
<dbReference type="eggNOG" id="COG2207">
    <property type="taxonomic scope" value="Bacteria"/>
</dbReference>
<keyword evidence="7" id="KW-1185">Reference proteome</keyword>
<dbReference type="SUPFAM" id="SSF46689">
    <property type="entry name" value="Homeodomain-like"/>
    <property type="match status" value="1"/>
</dbReference>
<dbReference type="HOGENOM" id="CLU_679589_0_0_6"/>
<dbReference type="STRING" id="498211.CJA_3284"/>
<gene>
    <name evidence="6" type="ordered locus">CJA_3284</name>
</gene>
<proteinExistence type="predicted"/>
<dbReference type="PROSITE" id="PS01124">
    <property type="entry name" value="HTH_ARAC_FAMILY_2"/>
    <property type="match status" value="1"/>
</dbReference>
<dbReference type="InterPro" id="IPR018060">
    <property type="entry name" value="HTH_AraC"/>
</dbReference>
<dbReference type="EMBL" id="CP000934">
    <property type="protein sequence ID" value="ACE83063.1"/>
    <property type="molecule type" value="Genomic_DNA"/>
</dbReference>
<evidence type="ECO:0000259" key="5">
    <source>
        <dbReference type="PROSITE" id="PS01124"/>
    </source>
</evidence>
<name>B3PEI2_CELJU</name>
<accession>B3PEI2</accession>
<keyword evidence="4" id="KW-0472">Membrane</keyword>
<evidence type="ECO:0000256" key="1">
    <source>
        <dbReference type="ARBA" id="ARBA00023015"/>
    </source>
</evidence>
<evidence type="ECO:0000256" key="3">
    <source>
        <dbReference type="ARBA" id="ARBA00023163"/>
    </source>
</evidence>
<dbReference type="InterPro" id="IPR018062">
    <property type="entry name" value="HTH_AraC-typ_CS"/>
</dbReference>